<gene>
    <name evidence="3" type="ORF">PVAP13_2KG367700</name>
</gene>
<protein>
    <recommendedName>
        <fullName evidence="2">Myb/SANT-like domain-containing protein</fullName>
    </recommendedName>
</protein>
<name>A0A8T0W3S3_PANVG</name>
<feature type="compositionally biased region" description="Polar residues" evidence="1">
    <location>
        <begin position="240"/>
        <end position="260"/>
    </location>
</feature>
<evidence type="ECO:0000259" key="2">
    <source>
        <dbReference type="Pfam" id="PF12776"/>
    </source>
</evidence>
<feature type="region of interest" description="Disordered" evidence="1">
    <location>
        <begin position="1"/>
        <end position="63"/>
    </location>
</feature>
<feature type="domain" description="Myb/SANT-like" evidence="2">
    <location>
        <begin position="70"/>
        <end position="138"/>
    </location>
</feature>
<dbReference type="Proteomes" id="UP000823388">
    <property type="component" value="Chromosome 2K"/>
</dbReference>
<proteinExistence type="predicted"/>
<feature type="compositionally biased region" description="Acidic residues" evidence="1">
    <location>
        <begin position="203"/>
        <end position="219"/>
    </location>
</feature>
<dbReference type="Pfam" id="PF12776">
    <property type="entry name" value="Myb_DNA-bind_3"/>
    <property type="match status" value="1"/>
</dbReference>
<evidence type="ECO:0000313" key="4">
    <source>
        <dbReference type="Proteomes" id="UP000823388"/>
    </source>
</evidence>
<keyword evidence="4" id="KW-1185">Reference proteome</keyword>
<evidence type="ECO:0000313" key="3">
    <source>
        <dbReference type="EMBL" id="KAG2643931.1"/>
    </source>
</evidence>
<comment type="caution">
    <text evidence="3">The sequence shown here is derived from an EMBL/GenBank/DDBJ whole genome shotgun (WGS) entry which is preliminary data.</text>
</comment>
<feature type="non-terminal residue" evidence="3">
    <location>
        <position position="367"/>
    </location>
</feature>
<dbReference type="InterPro" id="IPR024752">
    <property type="entry name" value="Myb/SANT-like_dom"/>
</dbReference>
<feature type="compositionally biased region" description="Acidic residues" evidence="1">
    <location>
        <begin position="40"/>
        <end position="55"/>
    </location>
</feature>
<evidence type="ECO:0000256" key="1">
    <source>
        <dbReference type="SAM" id="MobiDB-lite"/>
    </source>
</evidence>
<accession>A0A8T0W3S3</accession>
<feature type="region of interest" description="Disordered" evidence="1">
    <location>
        <begin position="203"/>
        <end position="269"/>
    </location>
</feature>
<dbReference type="EMBL" id="CM029039">
    <property type="protein sequence ID" value="KAG2643931.1"/>
    <property type="molecule type" value="Genomic_DNA"/>
</dbReference>
<organism evidence="3 4">
    <name type="scientific">Panicum virgatum</name>
    <name type="common">Blackwell switchgrass</name>
    <dbReference type="NCBI Taxonomy" id="38727"/>
    <lineage>
        <taxon>Eukaryota</taxon>
        <taxon>Viridiplantae</taxon>
        <taxon>Streptophyta</taxon>
        <taxon>Embryophyta</taxon>
        <taxon>Tracheophyta</taxon>
        <taxon>Spermatophyta</taxon>
        <taxon>Magnoliopsida</taxon>
        <taxon>Liliopsida</taxon>
        <taxon>Poales</taxon>
        <taxon>Poaceae</taxon>
        <taxon>PACMAD clade</taxon>
        <taxon>Panicoideae</taxon>
        <taxon>Panicodae</taxon>
        <taxon>Paniceae</taxon>
        <taxon>Panicinae</taxon>
        <taxon>Panicum</taxon>
        <taxon>Panicum sect. Hiantes</taxon>
    </lineage>
</organism>
<dbReference type="PANTHER" id="PTHR47069:SF11">
    <property type="entry name" value="OS04G0275550 PROTEIN"/>
    <property type="match status" value="1"/>
</dbReference>
<sequence length="367" mass="40695">MPPGTPSSGRGGIRDPMAYGASSFGGGGRGRASSSAAPVEDVDDDDDIEDEDENAPDGKGMDMSTFDKANWTEENIFTLCDIACEEARDGNCPNGVWTTRGYQNLKTKFFQRARLRHSSKQIKNKMNQLKKWYVAWVWLGTKTGKGIAENGDYVAPASWWAKRIKENKNAKKFQFGNPEYLDMLIELYQGVAVDGSTAYFPGDEEDEGFVQPASDEDAAGEGFVQPPGGCFSGDDGFENSPMSTSSRKRGTSSCDNSTATSPGKKSKSPVVKLMRGLLTSFQSDSEKSTQLITELVNRKVKSREKSQNIFVEELTRCQQLAIECGAPEESVEYFCATQLFAEPHNRIMFMNMKSKEARLVWLKRWCQ</sequence>
<dbReference type="AlphaFoldDB" id="A0A8T0W3S3"/>
<dbReference type="PANTHER" id="PTHR47069">
    <property type="match status" value="1"/>
</dbReference>
<reference evidence="3" key="1">
    <citation type="submission" date="2020-05" db="EMBL/GenBank/DDBJ databases">
        <title>WGS assembly of Panicum virgatum.</title>
        <authorList>
            <person name="Lovell J.T."/>
            <person name="Jenkins J."/>
            <person name="Shu S."/>
            <person name="Juenger T.E."/>
            <person name="Schmutz J."/>
        </authorList>
    </citation>
    <scope>NUCLEOTIDE SEQUENCE</scope>
    <source>
        <strain evidence="3">AP13</strain>
    </source>
</reference>